<dbReference type="InterPro" id="IPR036691">
    <property type="entry name" value="Endo/exonu/phosph_ase_sf"/>
</dbReference>
<dbReference type="Proteomes" id="UP000712600">
    <property type="component" value="Unassembled WGS sequence"/>
</dbReference>
<dbReference type="GO" id="GO:0003676">
    <property type="term" value="F:nucleic acid binding"/>
    <property type="evidence" value="ECO:0007669"/>
    <property type="project" value="InterPro"/>
</dbReference>
<feature type="region of interest" description="Disordered" evidence="2">
    <location>
        <begin position="94"/>
        <end position="142"/>
    </location>
</feature>
<keyword evidence="1" id="KW-0863">Zinc-finger</keyword>
<evidence type="ECO:0000313" key="4">
    <source>
        <dbReference type="EMBL" id="KAF3489821.1"/>
    </source>
</evidence>
<gene>
    <name evidence="4" type="ORF">F2Q69_00052677</name>
</gene>
<feature type="compositionally biased region" description="Basic residues" evidence="2">
    <location>
        <begin position="114"/>
        <end position="126"/>
    </location>
</feature>
<evidence type="ECO:0000313" key="5">
    <source>
        <dbReference type="Proteomes" id="UP000712600"/>
    </source>
</evidence>
<organism evidence="4 5">
    <name type="scientific">Brassica cretica</name>
    <name type="common">Mustard</name>
    <dbReference type="NCBI Taxonomy" id="69181"/>
    <lineage>
        <taxon>Eukaryota</taxon>
        <taxon>Viridiplantae</taxon>
        <taxon>Streptophyta</taxon>
        <taxon>Embryophyta</taxon>
        <taxon>Tracheophyta</taxon>
        <taxon>Spermatophyta</taxon>
        <taxon>Magnoliopsida</taxon>
        <taxon>eudicotyledons</taxon>
        <taxon>Gunneridae</taxon>
        <taxon>Pentapetalae</taxon>
        <taxon>rosids</taxon>
        <taxon>malvids</taxon>
        <taxon>Brassicales</taxon>
        <taxon>Brassicaceae</taxon>
        <taxon>Brassiceae</taxon>
        <taxon>Brassica</taxon>
    </lineage>
</organism>
<comment type="caution">
    <text evidence="4">The sequence shown here is derived from an EMBL/GenBank/DDBJ whole genome shotgun (WGS) entry which is preliminary data.</text>
</comment>
<dbReference type="AlphaFoldDB" id="A0A8S9N2Y9"/>
<keyword evidence="1" id="KW-0479">Metal-binding</keyword>
<dbReference type="PROSITE" id="PS50158">
    <property type="entry name" value="ZF_CCHC"/>
    <property type="match status" value="1"/>
</dbReference>
<dbReference type="InterPro" id="IPR001878">
    <property type="entry name" value="Znf_CCHC"/>
</dbReference>
<dbReference type="SUPFAM" id="SSF57756">
    <property type="entry name" value="Retrovirus zinc finger-like domains"/>
    <property type="match status" value="1"/>
</dbReference>
<dbReference type="SUPFAM" id="SSF56219">
    <property type="entry name" value="DNase I-like"/>
    <property type="match status" value="1"/>
</dbReference>
<dbReference type="InterPro" id="IPR036875">
    <property type="entry name" value="Znf_CCHC_sf"/>
</dbReference>
<evidence type="ECO:0000256" key="2">
    <source>
        <dbReference type="SAM" id="MobiDB-lite"/>
    </source>
</evidence>
<dbReference type="InterPro" id="IPR040256">
    <property type="entry name" value="At4g02000-like"/>
</dbReference>
<evidence type="ECO:0000259" key="3">
    <source>
        <dbReference type="PROSITE" id="PS50158"/>
    </source>
</evidence>
<dbReference type="Gene3D" id="3.60.10.10">
    <property type="entry name" value="Endonuclease/exonuclease/phosphatase"/>
    <property type="match status" value="1"/>
</dbReference>
<evidence type="ECO:0000256" key="1">
    <source>
        <dbReference type="PROSITE-ProRule" id="PRU00047"/>
    </source>
</evidence>
<protein>
    <recommendedName>
        <fullName evidence="3">CCHC-type domain-containing protein</fullName>
    </recommendedName>
</protein>
<proteinExistence type="predicted"/>
<keyword evidence="1" id="KW-0862">Zinc</keyword>
<sequence>MFHTAIWSSEHSATIPPLKSIKLWAHLHGVPLDLRDTAGLSLVAGLVGDPKETDDFTKKLEFERESGEVVEVNVTYLWLSPTCSHCHELGHVIRNCPSRTPPEKTETQSQKTPAKGKSKNKHKKVLKASTSTPTADLEVNNMPPSSTAVEVVTDNGFSPHQETLLSINNEYQTLFFWNVRGLNEPDKHQPFCQWLNFNKPIVGALLETHIKEVNLAPLMSKLCNDWNYCSNHHSDEDGRIILIWKNPASVRVLWQSRQSLTCEISIPSCPSICYTVIYASNDAPE</sequence>
<accession>A0A8S9N2Y9</accession>
<reference evidence="4" key="1">
    <citation type="submission" date="2019-12" db="EMBL/GenBank/DDBJ databases">
        <title>Genome sequencing and annotation of Brassica cretica.</title>
        <authorList>
            <person name="Studholme D.J."/>
            <person name="Sarris P."/>
        </authorList>
    </citation>
    <scope>NUCLEOTIDE SEQUENCE</scope>
    <source>
        <strain evidence="4">PFS-109/04</strain>
        <tissue evidence="4">Leaf</tissue>
    </source>
</reference>
<name>A0A8S9N2Y9_BRACR</name>
<dbReference type="EMBL" id="QGKX02002183">
    <property type="protein sequence ID" value="KAF3489821.1"/>
    <property type="molecule type" value="Genomic_DNA"/>
</dbReference>
<dbReference type="GO" id="GO:0008270">
    <property type="term" value="F:zinc ion binding"/>
    <property type="evidence" value="ECO:0007669"/>
    <property type="project" value="UniProtKB-KW"/>
</dbReference>
<dbReference type="PANTHER" id="PTHR31286:SF90">
    <property type="entry name" value="DUF4283 DOMAIN-CONTAINING PROTEIN"/>
    <property type="match status" value="1"/>
</dbReference>
<feature type="domain" description="CCHC-type" evidence="3">
    <location>
        <begin position="83"/>
        <end position="98"/>
    </location>
</feature>
<dbReference type="PANTHER" id="PTHR31286">
    <property type="entry name" value="GLYCINE-RICH CELL WALL STRUCTURAL PROTEIN 1.8-LIKE"/>
    <property type="match status" value="1"/>
</dbReference>